<dbReference type="PROSITE" id="PS51257">
    <property type="entry name" value="PROKAR_LIPOPROTEIN"/>
    <property type="match status" value="1"/>
</dbReference>
<proteinExistence type="predicted"/>
<evidence type="ECO:0000313" key="2">
    <source>
        <dbReference type="Proteomes" id="UP000308901"/>
    </source>
</evidence>
<evidence type="ECO:0008006" key="3">
    <source>
        <dbReference type="Google" id="ProtNLM"/>
    </source>
</evidence>
<accession>A0A5R8Y3S3</accession>
<sequence length="192" mass="22727">MEKLKHFRFVFLFNCLALLIGCAENQQISISSNKNLSSKKINQVSSKKENISSFIKSKEIDIKEMKIENRNGILFVEDKIKEYVISSNGLDYNSHLSRDKKILVVDVLKTNNLQTIEIFSKKDSSIFKRVKSNLKKDLWNSNLKDKTYKFKDIKNPQLKFYKWVGNDTFDLTLSYEFNDKFYENMIRYNVYN</sequence>
<dbReference type="EMBL" id="VANU01000001">
    <property type="protein sequence ID" value="TLP40511.1"/>
    <property type="molecule type" value="Genomic_DNA"/>
</dbReference>
<organism evidence="1 2">
    <name type="scientific">Arcobacter arenosus</name>
    <dbReference type="NCBI Taxonomy" id="2576037"/>
    <lineage>
        <taxon>Bacteria</taxon>
        <taxon>Pseudomonadati</taxon>
        <taxon>Campylobacterota</taxon>
        <taxon>Epsilonproteobacteria</taxon>
        <taxon>Campylobacterales</taxon>
        <taxon>Arcobacteraceae</taxon>
        <taxon>Arcobacter</taxon>
    </lineage>
</organism>
<reference evidence="1 2" key="1">
    <citation type="submission" date="2019-05" db="EMBL/GenBank/DDBJ databases">
        <title>Arcobacter sp. nov., isolated from sea sediment.</title>
        <authorList>
            <person name="Kim W."/>
        </authorList>
    </citation>
    <scope>NUCLEOTIDE SEQUENCE [LARGE SCALE GENOMIC DNA]</scope>
    <source>
        <strain evidence="1 2">CAU 1517</strain>
    </source>
</reference>
<dbReference type="Proteomes" id="UP000308901">
    <property type="component" value="Unassembled WGS sequence"/>
</dbReference>
<dbReference type="AlphaFoldDB" id="A0A5R8Y3S3"/>
<comment type="caution">
    <text evidence="1">The sequence shown here is derived from an EMBL/GenBank/DDBJ whole genome shotgun (WGS) entry which is preliminary data.</text>
</comment>
<gene>
    <name evidence="1" type="ORF">FDK22_00425</name>
</gene>
<name>A0A5R8Y3S3_9BACT</name>
<dbReference type="RefSeq" id="WP_138150801.1">
    <property type="nucleotide sequence ID" value="NZ_VANU01000001.1"/>
</dbReference>
<evidence type="ECO:0000313" key="1">
    <source>
        <dbReference type="EMBL" id="TLP40511.1"/>
    </source>
</evidence>
<keyword evidence="2" id="KW-1185">Reference proteome</keyword>
<protein>
    <recommendedName>
        <fullName evidence="3">Lipoprotein</fullName>
    </recommendedName>
</protein>